<dbReference type="SMR" id="A0A409V6I4"/>
<dbReference type="PANTHER" id="PTHR13742:SF17">
    <property type="entry name" value="RE32990P-RELATED"/>
    <property type="match status" value="1"/>
</dbReference>
<accession>A0A409V6I4</accession>
<dbReference type="GO" id="GO:0000977">
    <property type="term" value="F:RNA polymerase II transcription regulatory region sequence-specific DNA binding"/>
    <property type="evidence" value="ECO:0007669"/>
    <property type="project" value="TreeGrafter"/>
</dbReference>
<evidence type="ECO:0000313" key="2">
    <source>
        <dbReference type="EMBL" id="OPL20314.1"/>
    </source>
</evidence>
<proteinExistence type="predicted"/>
<organism evidence="2 3">
    <name type="scientific">Mytilus galloprovincialis</name>
    <name type="common">Mediterranean mussel</name>
    <dbReference type="NCBI Taxonomy" id="29158"/>
    <lineage>
        <taxon>Eukaryota</taxon>
        <taxon>Metazoa</taxon>
        <taxon>Spiralia</taxon>
        <taxon>Lophotrochozoa</taxon>
        <taxon>Mollusca</taxon>
        <taxon>Bivalvia</taxon>
        <taxon>Autobranchia</taxon>
        <taxon>Pteriomorphia</taxon>
        <taxon>Mytilida</taxon>
        <taxon>Mytiloidea</taxon>
        <taxon>Mytilidae</taxon>
        <taxon>Mytilinae</taxon>
        <taxon>Mytilus</taxon>
    </lineage>
</organism>
<dbReference type="EMBL" id="KV611905">
    <property type="protein sequence ID" value="OPL20314.1"/>
    <property type="molecule type" value="Genomic_DNA"/>
</dbReference>
<feature type="non-terminal residue" evidence="2">
    <location>
        <position position="1"/>
    </location>
</feature>
<evidence type="ECO:0000313" key="3">
    <source>
        <dbReference type="Proteomes" id="UP000266721"/>
    </source>
</evidence>
<gene>
    <name evidence="2" type="ORF">AM593_10354</name>
</gene>
<name>A0A409V6I4_MYTGA</name>
<dbReference type="GO" id="GO:2000134">
    <property type="term" value="P:negative regulation of G1/S transition of mitotic cell cycle"/>
    <property type="evidence" value="ECO:0007669"/>
    <property type="project" value="TreeGrafter"/>
</dbReference>
<dbReference type="GO" id="GO:0005634">
    <property type="term" value="C:nucleus"/>
    <property type="evidence" value="ECO:0007669"/>
    <property type="project" value="InterPro"/>
</dbReference>
<dbReference type="InterPro" id="IPR036915">
    <property type="entry name" value="Cyclin-like_sf"/>
</dbReference>
<dbReference type="SMART" id="SM01368">
    <property type="entry name" value="RB_A"/>
    <property type="match status" value="1"/>
</dbReference>
<dbReference type="AlphaFoldDB" id="A0A409V6I4"/>
<sequence length="90" mass="10528">LSRVREMGEVFCNQYVQPTDENPGAHIDFAKRRLQLGESLYYKILESIVAQEKRRLSSKEAIFNLLEHDAFHRCLFACCLEIVIFSYNSQ</sequence>
<dbReference type="SUPFAM" id="SSF47954">
    <property type="entry name" value="Cyclin-like"/>
    <property type="match status" value="1"/>
</dbReference>
<evidence type="ECO:0000259" key="1">
    <source>
        <dbReference type="SMART" id="SM01368"/>
    </source>
</evidence>
<protein>
    <submittedName>
        <fullName evidence="2">Retinoblastoma-like 1 protein</fullName>
    </submittedName>
</protein>
<dbReference type="Pfam" id="PF01858">
    <property type="entry name" value="RB_A"/>
    <property type="match status" value="1"/>
</dbReference>
<dbReference type="GO" id="GO:0030154">
    <property type="term" value="P:cell differentiation"/>
    <property type="evidence" value="ECO:0007669"/>
    <property type="project" value="TreeGrafter"/>
</dbReference>
<keyword evidence="3" id="KW-1185">Reference proteome</keyword>
<reference evidence="2 3" key="1">
    <citation type="journal article" date="2016" name="PLoS ONE">
        <title>A First Insight into the Genome of the Filter-Feeder Mussel Mytilus galloprovincialis.</title>
        <authorList>
            <person name="Murgarella M."/>
            <person name="Puiu D."/>
            <person name="Novoa B."/>
            <person name="Figueras A."/>
            <person name="Posada D."/>
            <person name="Canchaya C."/>
        </authorList>
    </citation>
    <scope>NUCLEOTIDE SEQUENCE [LARGE SCALE GENOMIC DNA]</scope>
    <source>
        <tissue evidence="2">Muscle</tissue>
    </source>
</reference>
<dbReference type="GO" id="GO:0000785">
    <property type="term" value="C:chromatin"/>
    <property type="evidence" value="ECO:0007669"/>
    <property type="project" value="TreeGrafter"/>
</dbReference>
<feature type="non-terminal residue" evidence="2">
    <location>
        <position position="90"/>
    </location>
</feature>
<dbReference type="GO" id="GO:0005667">
    <property type="term" value="C:transcription regulator complex"/>
    <property type="evidence" value="ECO:0007669"/>
    <property type="project" value="TreeGrafter"/>
</dbReference>
<dbReference type="InterPro" id="IPR028309">
    <property type="entry name" value="RB_fam"/>
</dbReference>
<dbReference type="Proteomes" id="UP000266721">
    <property type="component" value="Unassembled WGS sequence"/>
</dbReference>
<dbReference type="InterPro" id="IPR002720">
    <property type="entry name" value="RB_A"/>
</dbReference>
<dbReference type="PANTHER" id="PTHR13742">
    <property type="entry name" value="RETINOBLASTOMA-ASSOCIATED PROTEIN RB -RELATED"/>
    <property type="match status" value="1"/>
</dbReference>
<dbReference type="Gene3D" id="1.10.472.10">
    <property type="entry name" value="Cyclin-like"/>
    <property type="match status" value="1"/>
</dbReference>
<dbReference type="GO" id="GO:0006357">
    <property type="term" value="P:regulation of transcription by RNA polymerase II"/>
    <property type="evidence" value="ECO:0007669"/>
    <property type="project" value="InterPro"/>
</dbReference>
<feature type="domain" description="Retinoblastoma-associated protein A-box" evidence="1">
    <location>
        <begin position="1"/>
        <end position="90"/>
    </location>
</feature>